<dbReference type="AlphaFoldDB" id="A0A438NFS3"/>
<proteinExistence type="predicted"/>
<dbReference type="EMBL" id="NAJM01000004">
    <property type="protein sequence ID" value="RVX74584.1"/>
    <property type="molecule type" value="Genomic_DNA"/>
</dbReference>
<evidence type="ECO:0000256" key="1">
    <source>
        <dbReference type="SAM" id="Coils"/>
    </source>
</evidence>
<feature type="region of interest" description="Disordered" evidence="2">
    <location>
        <begin position="479"/>
        <end position="507"/>
    </location>
</feature>
<feature type="region of interest" description="Disordered" evidence="2">
    <location>
        <begin position="224"/>
        <end position="253"/>
    </location>
</feature>
<dbReference type="VEuPathDB" id="FungiDB:PV10_07207"/>
<feature type="region of interest" description="Disordered" evidence="2">
    <location>
        <begin position="534"/>
        <end position="553"/>
    </location>
</feature>
<feature type="compositionally biased region" description="Polar residues" evidence="2">
    <location>
        <begin position="224"/>
        <end position="235"/>
    </location>
</feature>
<comment type="caution">
    <text evidence="3">The sequence shown here is derived from an EMBL/GenBank/DDBJ whole genome shotgun (WGS) entry which is preliminary data.</text>
</comment>
<reference evidence="3 4" key="1">
    <citation type="submission" date="2017-03" db="EMBL/GenBank/DDBJ databases">
        <title>Genomes of endolithic fungi from Antarctica.</title>
        <authorList>
            <person name="Coleine C."/>
            <person name="Masonjones S."/>
            <person name="Stajich J.E."/>
        </authorList>
    </citation>
    <scope>NUCLEOTIDE SEQUENCE [LARGE SCALE GENOMIC DNA]</scope>
    <source>
        <strain evidence="3 4">CCFEE 6314</strain>
    </source>
</reference>
<feature type="coiled-coil region" evidence="1">
    <location>
        <begin position="32"/>
        <end position="94"/>
    </location>
</feature>
<name>A0A438NFS3_EXOME</name>
<sequence>MGLDRTNVVGYATTLLHTHQLRRENVFLHGQLQSCEEHIDSLRDEVKSLTNDSNNTKEKLQELLANTSRHEVDLGAQNANILRLEAANESLQKQISSMDTLYKECRHDQEQLQSRFDEQINKVSRTMQSITEGHQSQMESLKASLGVLTSALEEKADIDAVARIQEKLRRHRSASRSLSPTLSRVLDSIEDPPVSQYIDLFSIVRDQTENVVRVQGVQVCNSQPEEQFRGDQSGQGEEEDIECREHPRQSTTIPEDLDLDANAETSSYAGHHHYSKANETPLTMLPELTADPSELAKINTLHQMRFETWEIYHQRAQRLLDNLPSVFGDAIMRQFVDGMFREVQRRQCQQFLEKIGWKWDNITAFGAACSQLDAETKRPKPAFDSHSATAESVSEIPQSLLMVNKEDSPRKVIRRKVLRNTVPVRRSQRLLERARVDAEKEAVDVATQNEESSVAETLSRNTTHGYQVGTATLDSSMTPAVEGVSAGSPKLVSGKRGPSLDLENDGSDSEVVLPSMKRIRRIAISVKQIAINTRAFDQPPPPEIPILSTTTEE</sequence>
<accession>A0A438NFS3</accession>
<evidence type="ECO:0000313" key="4">
    <source>
        <dbReference type="Proteomes" id="UP000288859"/>
    </source>
</evidence>
<protein>
    <submittedName>
        <fullName evidence="3">Uncharacterized protein</fullName>
    </submittedName>
</protein>
<evidence type="ECO:0000313" key="3">
    <source>
        <dbReference type="EMBL" id="RVX74584.1"/>
    </source>
</evidence>
<keyword evidence="1" id="KW-0175">Coiled coil</keyword>
<evidence type="ECO:0000256" key="2">
    <source>
        <dbReference type="SAM" id="MobiDB-lite"/>
    </source>
</evidence>
<dbReference type="Gene3D" id="1.10.287.1490">
    <property type="match status" value="1"/>
</dbReference>
<organism evidence="3 4">
    <name type="scientific">Exophiala mesophila</name>
    <name type="common">Black yeast-like fungus</name>
    <dbReference type="NCBI Taxonomy" id="212818"/>
    <lineage>
        <taxon>Eukaryota</taxon>
        <taxon>Fungi</taxon>
        <taxon>Dikarya</taxon>
        <taxon>Ascomycota</taxon>
        <taxon>Pezizomycotina</taxon>
        <taxon>Eurotiomycetes</taxon>
        <taxon>Chaetothyriomycetidae</taxon>
        <taxon>Chaetothyriales</taxon>
        <taxon>Herpotrichiellaceae</taxon>
        <taxon>Exophiala</taxon>
    </lineage>
</organism>
<gene>
    <name evidence="3" type="ORF">B0A52_01710</name>
</gene>
<dbReference type="OrthoDB" id="4118773at2759"/>
<dbReference type="Proteomes" id="UP000288859">
    <property type="component" value="Unassembled WGS sequence"/>
</dbReference>